<organism evidence="5">
    <name type="scientific">bioreactor metagenome</name>
    <dbReference type="NCBI Taxonomy" id="1076179"/>
    <lineage>
        <taxon>unclassified sequences</taxon>
        <taxon>metagenomes</taxon>
        <taxon>ecological metagenomes</taxon>
    </lineage>
</organism>
<dbReference type="AlphaFoldDB" id="A0A645IMQ3"/>
<proteinExistence type="predicted"/>
<sequence>MVDNNKLRRLPPEILSDLRWIFERMRDRSIQYESCPIENSWLHTALLLMYSAVTGSRPVAQRRSYRRSELLEMAKAFIRRNYGTPLTRKIIAAELGVSVSTLSRAFMRESGFTLAEYLTEVRLEAAKRLLRDSGRRIEEVAMLAGFSDPGYFARVFRQKTGGAPRDFR</sequence>
<feature type="domain" description="HTH araC/xylS-type" evidence="4">
    <location>
        <begin position="72"/>
        <end position="168"/>
    </location>
</feature>
<evidence type="ECO:0000256" key="2">
    <source>
        <dbReference type="ARBA" id="ARBA00023125"/>
    </source>
</evidence>
<dbReference type="PANTHER" id="PTHR43280">
    <property type="entry name" value="ARAC-FAMILY TRANSCRIPTIONAL REGULATOR"/>
    <property type="match status" value="1"/>
</dbReference>
<dbReference type="SUPFAM" id="SSF46689">
    <property type="entry name" value="Homeodomain-like"/>
    <property type="match status" value="2"/>
</dbReference>
<dbReference type="GO" id="GO:0043565">
    <property type="term" value="F:sequence-specific DNA binding"/>
    <property type="evidence" value="ECO:0007669"/>
    <property type="project" value="InterPro"/>
</dbReference>
<dbReference type="InterPro" id="IPR018062">
    <property type="entry name" value="HTH_AraC-typ_CS"/>
</dbReference>
<dbReference type="Pfam" id="PF12833">
    <property type="entry name" value="HTH_18"/>
    <property type="match status" value="1"/>
</dbReference>
<evidence type="ECO:0000256" key="1">
    <source>
        <dbReference type="ARBA" id="ARBA00023015"/>
    </source>
</evidence>
<dbReference type="EMBL" id="VSSQ01113005">
    <property type="protein sequence ID" value="MPN49604.1"/>
    <property type="molecule type" value="Genomic_DNA"/>
</dbReference>
<protein>
    <submittedName>
        <fullName evidence="5">HTH-type transcriptional activator RhaR</fullName>
    </submittedName>
</protein>
<keyword evidence="2" id="KW-0238">DNA-binding</keyword>
<dbReference type="PRINTS" id="PR00032">
    <property type="entry name" value="HTHARAC"/>
</dbReference>
<keyword evidence="3" id="KW-0804">Transcription</keyword>
<dbReference type="Gene3D" id="1.10.10.60">
    <property type="entry name" value="Homeodomain-like"/>
    <property type="match status" value="2"/>
</dbReference>
<name>A0A645IMQ3_9ZZZZ</name>
<reference evidence="5" key="1">
    <citation type="submission" date="2019-08" db="EMBL/GenBank/DDBJ databases">
        <authorList>
            <person name="Kucharzyk K."/>
            <person name="Murdoch R.W."/>
            <person name="Higgins S."/>
            <person name="Loffler F."/>
        </authorList>
    </citation>
    <scope>NUCLEOTIDE SEQUENCE</scope>
</reference>
<keyword evidence="1" id="KW-0805">Transcription regulation</keyword>
<evidence type="ECO:0000259" key="4">
    <source>
        <dbReference type="PROSITE" id="PS01124"/>
    </source>
</evidence>
<comment type="caution">
    <text evidence="5">The sequence shown here is derived from an EMBL/GenBank/DDBJ whole genome shotgun (WGS) entry which is preliminary data.</text>
</comment>
<dbReference type="InterPro" id="IPR018060">
    <property type="entry name" value="HTH_AraC"/>
</dbReference>
<evidence type="ECO:0000313" key="5">
    <source>
        <dbReference type="EMBL" id="MPN49604.1"/>
    </source>
</evidence>
<dbReference type="InterPro" id="IPR009057">
    <property type="entry name" value="Homeodomain-like_sf"/>
</dbReference>
<dbReference type="PANTHER" id="PTHR43280:SF2">
    <property type="entry name" value="HTH-TYPE TRANSCRIPTIONAL REGULATOR EXSA"/>
    <property type="match status" value="1"/>
</dbReference>
<dbReference type="SMART" id="SM00342">
    <property type="entry name" value="HTH_ARAC"/>
    <property type="match status" value="1"/>
</dbReference>
<dbReference type="GO" id="GO:0003700">
    <property type="term" value="F:DNA-binding transcription factor activity"/>
    <property type="evidence" value="ECO:0007669"/>
    <property type="project" value="InterPro"/>
</dbReference>
<dbReference type="PROSITE" id="PS01124">
    <property type="entry name" value="HTH_ARAC_FAMILY_2"/>
    <property type="match status" value="1"/>
</dbReference>
<gene>
    <name evidence="5" type="primary">rhaR_180</name>
    <name evidence="5" type="ORF">SDC9_197226</name>
</gene>
<accession>A0A645IMQ3</accession>
<evidence type="ECO:0000256" key="3">
    <source>
        <dbReference type="ARBA" id="ARBA00023163"/>
    </source>
</evidence>
<dbReference type="PROSITE" id="PS00041">
    <property type="entry name" value="HTH_ARAC_FAMILY_1"/>
    <property type="match status" value="1"/>
</dbReference>
<dbReference type="InterPro" id="IPR020449">
    <property type="entry name" value="Tscrpt_reg_AraC-type_HTH"/>
</dbReference>